<accession>A0ABQ0C5R0</accession>
<reference evidence="2 3" key="1">
    <citation type="submission" date="2024-05" db="EMBL/GenBank/DDBJ databases">
        <authorList>
            <consortium name="Candidatus Magnetaquicoccaceae bacterium FCR-1 genome sequencing consortium"/>
            <person name="Shimoshige H."/>
            <person name="Shimamura S."/>
            <person name="Taoka A."/>
            <person name="Kobayashi H."/>
            <person name="Maekawa T."/>
        </authorList>
    </citation>
    <scope>NUCLEOTIDE SEQUENCE [LARGE SCALE GENOMIC DNA]</scope>
    <source>
        <strain evidence="2 3">FCR-1</strain>
    </source>
</reference>
<feature type="region of interest" description="Disordered" evidence="1">
    <location>
        <begin position="1"/>
        <end position="36"/>
    </location>
</feature>
<dbReference type="EMBL" id="BAAFGK010000002">
    <property type="protein sequence ID" value="GAB0056220.1"/>
    <property type="molecule type" value="Genomic_DNA"/>
</dbReference>
<comment type="caution">
    <text evidence="2">The sequence shown here is derived from an EMBL/GenBank/DDBJ whole genome shotgun (WGS) entry which is preliminary data.</text>
</comment>
<dbReference type="RefSeq" id="WP_420903937.1">
    <property type="nucleotide sequence ID" value="NZ_BAAFGK010000002.1"/>
</dbReference>
<proteinExistence type="predicted"/>
<sequence length="49" mass="4882">MSGGWAMAQAGAGDDGLANPTLGHASTMVGMPGGRHPEKLGVLLMMDEG</sequence>
<dbReference type="Proteomes" id="UP001628193">
    <property type="component" value="Unassembled WGS sequence"/>
</dbReference>
<name>A0ABQ0C5R0_9PROT</name>
<evidence type="ECO:0000313" key="3">
    <source>
        <dbReference type="Proteomes" id="UP001628193"/>
    </source>
</evidence>
<keyword evidence="3" id="KW-1185">Reference proteome</keyword>
<evidence type="ECO:0000256" key="1">
    <source>
        <dbReference type="SAM" id="MobiDB-lite"/>
    </source>
</evidence>
<organism evidence="2 3">
    <name type="scientific">Candidatus Magnetaquiglobus chichijimensis</name>
    <dbReference type="NCBI Taxonomy" id="3141448"/>
    <lineage>
        <taxon>Bacteria</taxon>
        <taxon>Pseudomonadati</taxon>
        <taxon>Pseudomonadota</taxon>
        <taxon>Magnetococcia</taxon>
        <taxon>Magnetococcales</taxon>
        <taxon>Candidatus Magnetaquicoccaceae</taxon>
        <taxon>Candidatus Magnetaquiglobus</taxon>
    </lineage>
</organism>
<protein>
    <submittedName>
        <fullName evidence="2">Uncharacterized protein</fullName>
    </submittedName>
</protein>
<reference evidence="2 3" key="2">
    <citation type="submission" date="2024-09" db="EMBL/GenBank/DDBJ databases">
        <title>Draft genome sequence of Candidatus Magnetaquicoccaceae bacterium FCR-1.</title>
        <authorList>
            <person name="Shimoshige H."/>
            <person name="Shimamura S."/>
            <person name="Taoka A."/>
            <person name="Kobayashi H."/>
            <person name="Maekawa T."/>
        </authorList>
    </citation>
    <scope>NUCLEOTIDE SEQUENCE [LARGE SCALE GENOMIC DNA]</scope>
    <source>
        <strain evidence="2 3">FCR-1</strain>
    </source>
</reference>
<evidence type="ECO:0000313" key="2">
    <source>
        <dbReference type="EMBL" id="GAB0056220.1"/>
    </source>
</evidence>
<gene>
    <name evidence="2" type="ORF">SIID45300_00525</name>
</gene>